<gene>
    <name evidence="2" type="ORF">D0Z08_26715</name>
</gene>
<dbReference type="InterPro" id="IPR010621">
    <property type="entry name" value="DUF1214"/>
</dbReference>
<dbReference type="SUPFAM" id="SSF160935">
    <property type="entry name" value="VPA0735-like"/>
    <property type="match status" value="1"/>
</dbReference>
<dbReference type="Proteomes" id="UP000283644">
    <property type="component" value="Unassembled WGS sequence"/>
</dbReference>
<dbReference type="AlphaFoldDB" id="A0A417XU46"/>
<dbReference type="RefSeq" id="WP_118928339.1">
    <property type="nucleotide sequence ID" value="NZ_QXGH01000037.1"/>
</dbReference>
<comment type="caution">
    <text evidence="2">The sequence shown here is derived from an EMBL/GenBank/DDBJ whole genome shotgun (WGS) entry which is preliminary data.</text>
</comment>
<evidence type="ECO:0000313" key="2">
    <source>
        <dbReference type="EMBL" id="RHW23988.1"/>
    </source>
</evidence>
<dbReference type="EMBL" id="QXGH01000037">
    <property type="protein sequence ID" value="RHW23988.1"/>
    <property type="molecule type" value="Genomic_DNA"/>
</dbReference>
<evidence type="ECO:0000259" key="1">
    <source>
        <dbReference type="Pfam" id="PF06742"/>
    </source>
</evidence>
<protein>
    <submittedName>
        <fullName evidence="2">DUF1214 domain-containing protein</fullName>
    </submittedName>
</protein>
<feature type="domain" description="DUF1214" evidence="1">
    <location>
        <begin position="156"/>
        <end position="191"/>
    </location>
</feature>
<keyword evidence="3" id="KW-1185">Reference proteome</keyword>
<accession>A0A417XU46</accession>
<dbReference type="OrthoDB" id="4667238at2"/>
<reference evidence="2 3" key="1">
    <citation type="submission" date="2018-09" db="EMBL/GenBank/DDBJ databases">
        <title>Genome sequencing of Nocardioides immobilis CCTCC AB 2017083 for comparison to Nocardioides silvaticus.</title>
        <authorList>
            <person name="Li C."/>
            <person name="Wang G."/>
        </authorList>
    </citation>
    <scope>NUCLEOTIDE SEQUENCE [LARGE SCALE GENOMIC DNA]</scope>
    <source>
        <strain evidence="2 3">CCTCC AB 2017083</strain>
    </source>
</reference>
<organism evidence="2 3">
    <name type="scientific">Nocardioides immobilis</name>
    <dbReference type="NCBI Taxonomy" id="2049295"/>
    <lineage>
        <taxon>Bacteria</taxon>
        <taxon>Bacillati</taxon>
        <taxon>Actinomycetota</taxon>
        <taxon>Actinomycetes</taxon>
        <taxon>Propionibacteriales</taxon>
        <taxon>Nocardioidaceae</taxon>
        <taxon>Nocardioides</taxon>
    </lineage>
</organism>
<proteinExistence type="predicted"/>
<feature type="domain" description="DUF1214" evidence="1">
    <location>
        <begin position="293"/>
        <end position="361"/>
    </location>
</feature>
<evidence type="ECO:0000313" key="3">
    <source>
        <dbReference type="Proteomes" id="UP000283644"/>
    </source>
</evidence>
<sequence length="446" mass="49574">MSELSNQRPIAEPVVDWSFFSMARYLMTAQPADERVLDGSEWDGFLDLLRTAGTLATELSPAGLVDRVSASRGLLQMLHFGLERTLGAADPSRPVLSRPWPVHLFDYGAGNPDAVYRTVVLRDDLTYRVSGDLGNAPFLSFEFFDGTRQTGSLLRSDLRADADGRFEVTFGPEERPGNWLAVVPGTSYLLTREFFDDWSHAQPSLLEIECLDAPASSWPVMTADRVSKELEAVGQWLIETVRVFGNAHVRGVADFANAFEPTALRADSDLPTIYHGFWDLAAHECLLIETPEPEGDYWGFQLSNALWNTLDFANRQTSLNRTQAHVDRDGQLRLVLAHEDPGVPNWLDTLGHEQGAVHVRLSPARRAAPLRSHRDLAETVNDWMSGWGTETQDGSGPGQHPVPQARVVKLAGLRAELPPATPTVHPAERARILAERLRQVTRMQRS</sequence>
<dbReference type="Pfam" id="PF06742">
    <property type="entry name" value="DUF1214"/>
    <property type="match status" value="2"/>
</dbReference>
<name>A0A417XU46_9ACTN</name>